<dbReference type="GO" id="GO:0003824">
    <property type="term" value="F:catalytic activity"/>
    <property type="evidence" value="ECO:0007669"/>
    <property type="project" value="InterPro"/>
</dbReference>
<accession>X1DYL3</accession>
<keyword evidence="3" id="KW-0479">Metal-binding</keyword>
<dbReference type="PANTHER" id="PTHR43409:SF16">
    <property type="entry name" value="SLR0320 PROTEIN"/>
    <property type="match status" value="1"/>
</dbReference>
<dbReference type="InterPro" id="IPR023404">
    <property type="entry name" value="rSAM_horseshoe"/>
</dbReference>
<comment type="caution">
    <text evidence="7">The sequence shown here is derived from an EMBL/GenBank/DDBJ whole genome shotgun (WGS) entry which is preliminary data.</text>
</comment>
<evidence type="ECO:0000256" key="4">
    <source>
        <dbReference type="ARBA" id="ARBA00023004"/>
    </source>
</evidence>
<dbReference type="GO" id="GO:0051536">
    <property type="term" value="F:iron-sulfur cluster binding"/>
    <property type="evidence" value="ECO:0007669"/>
    <property type="project" value="UniProtKB-KW"/>
</dbReference>
<evidence type="ECO:0000259" key="6">
    <source>
        <dbReference type="Pfam" id="PF04055"/>
    </source>
</evidence>
<keyword evidence="2" id="KW-0949">S-adenosyl-L-methionine</keyword>
<evidence type="ECO:0000256" key="1">
    <source>
        <dbReference type="ARBA" id="ARBA00001966"/>
    </source>
</evidence>
<keyword evidence="4" id="KW-0408">Iron</keyword>
<dbReference type="PANTHER" id="PTHR43409">
    <property type="entry name" value="ANAEROBIC MAGNESIUM-PROTOPORPHYRIN IX MONOMETHYL ESTER CYCLASE-RELATED"/>
    <property type="match status" value="1"/>
</dbReference>
<feature type="domain" description="Radical SAM core" evidence="6">
    <location>
        <begin position="4"/>
        <end position="116"/>
    </location>
</feature>
<reference evidence="7" key="1">
    <citation type="journal article" date="2014" name="Front. Microbiol.">
        <title>High frequency of phylogenetically diverse reductive dehalogenase-homologous genes in deep subseafloor sedimentary metagenomes.</title>
        <authorList>
            <person name="Kawai M."/>
            <person name="Futagami T."/>
            <person name="Toyoda A."/>
            <person name="Takaki Y."/>
            <person name="Nishi S."/>
            <person name="Hori S."/>
            <person name="Arai W."/>
            <person name="Tsubouchi T."/>
            <person name="Morono Y."/>
            <person name="Uchiyama I."/>
            <person name="Ito T."/>
            <person name="Fujiyama A."/>
            <person name="Inagaki F."/>
            <person name="Takami H."/>
        </authorList>
    </citation>
    <scope>NUCLEOTIDE SEQUENCE</scope>
    <source>
        <strain evidence="7">Expedition CK06-06</strain>
    </source>
</reference>
<dbReference type="InterPro" id="IPR007197">
    <property type="entry name" value="rSAM"/>
</dbReference>
<dbReference type="Gene3D" id="3.80.30.20">
    <property type="entry name" value="tm_1862 like domain"/>
    <property type="match status" value="1"/>
</dbReference>
<evidence type="ECO:0000256" key="3">
    <source>
        <dbReference type="ARBA" id="ARBA00022723"/>
    </source>
</evidence>
<dbReference type="InterPro" id="IPR058240">
    <property type="entry name" value="rSAM_sf"/>
</dbReference>
<dbReference type="SUPFAM" id="SSF102114">
    <property type="entry name" value="Radical SAM enzymes"/>
    <property type="match status" value="1"/>
</dbReference>
<dbReference type="Pfam" id="PF04055">
    <property type="entry name" value="Radical_SAM"/>
    <property type="match status" value="1"/>
</dbReference>
<organism evidence="7">
    <name type="scientific">marine sediment metagenome</name>
    <dbReference type="NCBI Taxonomy" id="412755"/>
    <lineage>
        <taxon>unclassified sequences</taxon>
        <taxon>metagenomes</taxon>
        <taxon>ecological metagenomes</taxon>
    </lineage>
</organism>
<evidence type="ECO:0000313" key="7">
    <source>
        <dbReference type="EMBL" id="GAH09994.1"/>
    </source>
</evidence>
<dbReference type="GO" id="GO:0046872">
    <property type="term" value="F:metal ion binding"/>
    <property type="evidence" value="ECO:0007669"/>
    <property type="project" value="UniProtKB-KW"/>
</dbReference>
<protein>
    <recommendedName>
        <fullName evidence="6">Radical SAM core domain-containing protein</fullName>
    </recommendedName>
</protein>
<dbReference type="GO" id="GO:0005829">
    <property type="term" value="C:cytosol"/>
    <property type="evidence" value="ECO:0007669"/>
    <property type="project" value="TreeGrafter"/>
</dbReference>
<evidence type="ECO:0000256" key="5">
    <source>
        <dbReference type="ARBA" id="ARBA00023014"/>
    </source>
</evidence>
<dbReference type="EMBL" id="BART01037684">
    <property type="protein sequence ID" value="GAH09994.1"/>
    <property type="molecule type" value="Genomic_DNA"/>
</dbReference>
<keyword evidence="5" id="KW-0411">Iron-sulfur</keyword>
<proteinExistence type="predicted"/>
<comment type="cofactor">
    <cofactor evidence="1">
        <name>[4Fe-4S] cluster</name>
        <dbReference type="ChEBI" id="CHEBI:49883"/>
    </cofactor>
</comment>
<evidence type="ECO:0000256" key="2">
    <source>
        <dbReference type="ARBA" id="ARBA00022691"/>
    </source>
</evidence>
<sequence>MRNPLNVVEELTHLCDRGVNVFHTCDSEFNCPYSHAVAVSKAIIQSGLGNKIKWYAYCSPEFFDEELADLMRQAGCVGIDFGADHGDDKMLRRLGHGYSSDDLIRIREICLKHDIICMFD</sequence>
<name>X1DYL3_9ZZZZ</name>
<dbReference type="InterPro" id="IPR051198">
    <property type="entry name" value="BchE-like"/>
</dbReference>
<feature type="non-terminal residue" evidence="7">
    <location>
        <position position="120"/>
    </location>
</feature>
<dbReference type="AlphaFoldDB" id="X1DYL3"/>
<gene>
    <name evidence="7" type="ORF">S01H4_62915</name>
</gene>